<evidence type="ECO:0000256" key="2">
    <source>
        <dbReference type="ARBA" id="ARBA00013729"/>
    </source>
</evidence>
<name>A0A1X7K657_9BACT</name>
<dbReference type="Proteomes" id="UP000193355">
    <property type="component" value="Unassembled WGS sequence"/>
</dbReference>
<keyword evidence="8" id="KW-0175">Coiled coil</keyword>
<dbReference type="InterPro" id="IPR028624">
    <property type="entry name" value="Tscrpt_elong_fac_GreA/B"/>
</dbReference>
<dbReference type="Pfam" id="PF03449">
    <property type="entry name" value="GreA_GreB_N"/>
    <property type="match status" value="1"/>
</dbReference>
<dbReference type="InterPro" id="IPR001437">
    <property type="entry name" value="Tscrpt_elong_fac_GreA/B_C"/>
</dbReference>
<dbReference type="GO" id="GO:0003677">
    <property type="term" value="F:DNA binding"/>
    <property type="evidence" value="ECO:0007669"/>
    <property type="project" value="UniProtKB-UniRule"/>
</dbReference>
<dbReference type="NCBIfam" id="TIGR01462">
    <property type="entry name" value="greA"/>
    <property type="match status" value="1"/>
</dbReference>
<dbReference type="InterPro" id="IPR018151">
    <property type="entry name" value="TF_GreA/GreB_CS"/>
</dbReference>
<dbReference type="FunFam" id="1.10.287.180:FF:000001">
    <property type="entry name" value="Transcription elongation factor GreA"/>
    <property type="match status" value="1"/>
</dbReference>
<dbReference type="InterPro" id="IPR023459">
    <property type="entry name" value="Tscrpt_elong_fac_GreA/B_fam"/>
</dbReference>
<keyword evidence="13" id="KW-1185">Reference proteome</keyword>
<evidence type="ECO:0000313" key="12">
    <source>
        <dbReference type="EMBL" id="SMG36129.1"/>
    </source>
</evidence>
<gene>
    <name evidence="8" type="primary">greA</name>
    <name evidence="12" type="ORF">SAMN06275492_12121</name>
</gene>
<dbReference type="GO" id="GO:0003746">
    <property type="term" value="F:translation elongation factor activity"/>
    <property type="evidence" value="ECO:0007669"/>
    <property type="project" value="UniProtKB-KW"/>
</dbReference>
<dbReference type="OrthoDB" id="9808774at2"/>
<dbReference type="PANTHER" id="PTHR30437">
    <property type="entry name" value="TRANSCRIPTION ELONGATION FACTOR GREA"/>
    <property type="match status" value="1"/>
</dbReference>
<dbReference type="SUPFAM" id="SSF46557">
    <property type="entry name" value="GreA transcript cleavage protein, N-terminal domain"/>
    <property type="match status" value="1"/>
</dbReference>
<evidence type="ECO:0000256" key="5">
    <source>
        <dbReference type="ARBA" id="ARBA00023163"/>
    </source>
</evidence>
<keyword evidence="12" id="KW-0648">Protein biosynthesis</keyword>
<dbReference type="GO" id="GO:0006354">
    <property type="term" value="P:DNA-templated transcription elongation"/>
    <property type="evidence" value="ECO:0007669"/>
    <property type="project" value="TreeGrafter"/>
</dbReference>
<protein>
    <recommendedName>
        <fullName evidence="2 8">Transcription elongation factor GreA</fullName>
    </recommendedName>
    <alternativeName>
        <fullName evidence="7 8">Transcript cleavage factor GreA</fullName>
    </alternativeName>
</protein>
<dbReference type="PROSITE" id="PS00829">
    <property type="entry name" value="GREAB_1"/>
    <property type="match status" value="1"/>
</dbReference>
<dbReference type="NCBIfam" id="NF001263">
    <property type="entry name" value="PRK00226.1-4"/>
    <property type="match status" value="1"/>
</dbReference>
<comment type="function">
    <text evidence="6 8 9">Necessary for efficient RNA polymerase transcription elongation past template-encoded arresting sites. The arresting sites in DNA have the property of trapping a certain fraction of elongating RNA polymerases that pass through, resulting in locked ternary complexes. Cleavage of the nascent transcript by cleavage factors such as GreA or GreB allows the resumption of elongation from the new 3'terminus. GreA releases sequences of 2 to 3 nucleotides.</text>
</comment>
<evidence type="ECO:0000256" key="7">
    <source>
        <dbReference type="ARBA" id="ARBA00030776"/>
    </source>
</evidence>
<dbReference type="GO" id="GO:0032784">
    <property type="term" value="P:regulation of DNA-templated transcription elongation"/>
    <property type="evidence" value="ECO:0007669"/>
    <property type="project" value="UniProtKB-UniRule"/>
</dbReference>
<dbReference type="GO" id="GO:0070063">
    <property type="term" value="F:RNA polymerase binding"/>
    <property type="evidence" value="ECO:0007669"/>
    <property type="project" value="InterPro"/>
</dbReference>
<accession>A0A1X7K657</accession>
<dbReference type="InterPro" id="IPR006359">
    <property type="entry name" value="Tscrpt_elong_fac_GreA"/>
</dbReference>
<dbReference type="Gene3D" id="3.10.50.30">
    <property type="entry name" value="Transcription elongation factor, GreA/GreB, C-terminal domain"/>
    <property type="match status" value="1"/>
</dbReference>
<evidence type="ECO:0000256" key="6">
    <source>
        <dbReference type="ARBA" id="ARBA00024916"/>
    </source>
</evidence>
<evidence type="ECO:0000256" key="3">
    <source>
        <dbReference type="ARBA" id="ARBA00023015"/>
    </source>
</evidence>
<dbReference type="STRING" id="561720.SAMN06275492_12121"/>
<dbReference type="Gene3D" id="1.10.287.180">
    <property type="entry name" value="Transcription elongation factor, GreA/GreB, N-terminal domain"/>
    <property type="match status" value="1"/>
</dbReference>
<feature type="domain" description="Transcription elongation factor GreA/GreB C-terminal" evidence="10">
    <location>
        <begin position="91"/>
        <end position="162"/>
    </location>
</feature>
<feature type="coiled-coil region" evidence="8">
    <location>
        <begin position="55"/>
        <end position="82"/>
    </location>
</feature>
<dbReference type="HAMAP" id="MF_00105">
    <property type="entry name" value="GreA_GreB"/>
    <property type="match status" value="1"/>
</dbReference>
<dbReference type="InterPro" id="IPR036805">
    <property type="entry name" value="Tscrpt_elong_fac_GreA/B_N_sf"/>
</dbReference>
<reference evidence="13" key="1">
    <citation type="submission" date="2017-04" db="EMBL/GenBank/DDBJ databases">
        <authorList>
            <person name="Varghese N."/>
            <person name="Submissions S."/>
        </authorList>
    </citation>
    <scope>NUCLEOTIDE SEQUENCE [LARGE SCALE GENOMIC DNA]</scope>
    <source>
        <strain evidence="13">USBA 82</strain>
    </source>
</reference>
<proteinExistence type="inferred from homology"/>
<dbReference type="NCBIfam" id="NF001261">
    <property type="entry name" value="PRK00226.1-2"/>
    <property type="match status" value="1"/>
</dbReference>
<dbReference type="AlphaFoldDB" id="A0A1X7K657"/>
<evidence type="ECO:0000256" key="8">
    <source>
        <dbReference type="HAMAP-Rule" id="MF_00105"/>
    </source>
</evidence>
<keyword evidence="4 8" id="KW-0238">DNA-binding</keyword>
<dbReference type="InterPro" id="IPR022691">
    <property type="entry name" value="Tscrpt_elong_fac_GreA/B_N"/>
</dbReference>
<evidence type="ECO:0000256" key="9">
    <source>
        <dbReference type="RuleBase" id="RU000556"/>
    </source>
</evidence>
<evidence type="ECO:0000313" key="13">
    <source>
        <dbReference type="Proteomes" id="UP000193355"/>
    </source>
</evidence>
<sequence length="164" mass="18146">MSDKATVNDGIDMTKEGYDRLYEELKYLRSEARYAVAQRIEEARSFGDLSENAEYAAAKDEQAKMESRIQRLETQLSKAKIIDSSTLDGSHVALGTAVTIEDSTLKKKFVYSLVGSEEADPKKNRISSASPVGQALMGKKVGDEIHVKVPNGIRKLHILDIQVV</sequence>
<evidence type="ECO:0000256" key="1">
    <source>
        <dbReference type="ARBA" id="ARBA00008213"/>
    </source>
</evidence>
<dbReference type="FunFam" id="3.10.50.30:FF:000001">
    <property type="entry name" value="Transcription elongation factor GreA"/>
    <property type="match status" value="1"/>
</dbReference>
<evidence type="ECO:0000259" key="10">
    <source>
        <dbReference type="Pfam" id="PF01272"/>
    </source>
</evidence>
<feature type="domain" description="Transcription elongation factor GreA/GreB N-terminal" evidence="11">
    <location>
        <begin position="13"/>
        <end position="81"/>
    </location>
</feature>
<dbReference type="Pfam" id="PF01272">
    <property type="entry name" value="GreA_GreB"/>
    <property type="match status" value="1"/>
</dbReference>
<keyword evidence="5 8" id="KW-0804">Transcription</keyword>
<keyword evidence="3 8" id="KW-0805">Transcription regulation</keyword>
<comment type="similarity">
    <text evidence="1 8 9">Belongs to the GreA/GreB family.</text>
</comment>
<dbReference type="InterPro" id="IPR036953">
    <property type="entry name" value="GreA/GreB_C_sf"/>
</dbReference>
<evidence type="ECO:0000256" key="4">
    <source>
        <dbReference type="ARBA" id="ARBA00023125"/>
    </source>
</evidence>
<dbReference type="RefSeq" id="WP_085544926.1">
    <property type="nucleotide sequence ID" value="NZ_FXBB01000021.1"/>
</dbReference>
<dbReference type="PANTHER" id="PTHR30437:SF4">
    <property type="entry name" value="TRANSCRIPTION ELONGATION FACTOR GREA"/>
    <property type="match status" value="1"/>
</dbReference>
<evidence type="ECO:0000259" key="11">
    <source>
        <dbReference type="Pfam" id="PF03449"/>
    </source>
</evidence>
<organism evidence="12 13">
    <name type="scientific">Dethiosulfovibrio salsuginis</name>
    <dbReference type="NCBI Taxonomy" id="561720"/>
    <lineage>
        <taxon>Bacteria</taxon>
        <taxon>Thermotogati</taxon>
        <taxon>Synergistota</taxon>
        <taxon>Synergistia</taxon>
        <taxon>Synergistales</taxon>
        <taxon>Dethiosulfovibrionaceae</taxon>
        <taxon>Dethiosulfovibrio</taxon>
    </lineage>
</organism>
<dbReference type="SUPFAM" id="SSF54534">
    <property type="entry name" value="FKBP-like"/>
    <property type="match status" value="1"/>
</dbReference>
<keyword evidence="12" id="KW-0251">Elongation factor</keyword>
<dbReference type="PIRSF" id="PIRSF006092">
    <property type="entry name" value="GreA_GreB"/>
    <property type="match status" value="1"/>
</dbReference>
<dbReference type="EMBL" id="FXBB01000021">
    <property type="protein sequence ID" value="SMG36129.1"/>
    <property type="molecule type" value="Genomic_DNA"/>
</dbReference>